<reference evidence="1" key="2">
    <citation type="submission" date="2012-05" db="EMBL/GenBank/DDBJ databases">
        <title>Annotation of the Genome Sequence of Fusarium oxysporum f. sp. melonis 26406.</title>
        <authorList>
            <consortium name="The Broad Institute Genomics Platform"/>
            <person name="Ma L.-J."/>
            <person name="Corby-Kistler H."/>
            <person name="Broz K."/>
            <person name="Gale L.R."/>
            <person name="Jonkers W."/>
            <person name="O'Donnell K."/>
            <person name="Ploetz R."/>
            <person name="Steinberg C."/>
            <person name="Schwartz D.C."/>
            <person name="VanEtten H."/>
            <person name="Zhou S."/>
            <person name="Young S.K."/>
            <person name="Zeng Q."/>
            <person name="Gargeya S."/>
            <person name="Fitzgerald M."/>
            <person name="Abouelleil A."/>
            <person name="Alvarado L."/>
            <person name="Chapman S.B."/>
            <person name="Gainer-Dewar J."/>
            <person name="Goldberg J."/>
            <person name="Griggs A."/>
            <person name="Gujja S."/>
            <person name="Hansen M."/>
            <person name="Howarth C."/>
            <person name="Imamovic A."/>
            <person name="Ireland A."/>
            <person name="Larimer J."/>
            <person name="McCowan C."/>
            <person name="Murphy C."/>
            <person name="Pearson M."/>
            <person name="Poon T.W."/>
            <person name="Priest M."/>
            <person name="Roberts A."/>
            <person name="Saif S."/>
            <person name="Shea T."/>
            <person name="Sykes S."/>
            <person name="Wortman J."/>
            <person name="Nusbaum C."/>
            <person name="Birren B."/>
        </authorList>
    </citation>
    <scope>NUCLEOTIDE SEQUENCE</scope>
    <source>
        <strain evidence="1">26406</strain>
    </source>
</reference>
<evidence type="ECO:0008006" key="2">
    <source>
        <dbReference type="Google" id="ProtNLM"/>
    </source>
</evidence>
<dbReference type="PANTHER" id="PTHR12265">
    <property type="entry name" value="TRANSMEMBRANE PROTEIN 53"/>
    <property type="match status" value="1"/>
</dbReference>
<name>W9ZAE2_FUSOX</name>
<sequence>MSTQAKPLSYMEKLSNEVFAYRPSEPTAPDSPKIIIIASWTNALDSHIAKYVDKHKELYPTSQLVLVKSYNKNFFDPKVLAESVKPAVPVIRASFPDATSSTAEPGIMIHLFSNGGSSNISSLYDVYAATAQEGEDPWLPPHVTVFDSAPGAQRLTNTAAFFKSTVPKSYRWVFMPLVYFVAAAWQFTKVLGLTKDWLAFWGSTHNTAEGKREREIRRTYIYSEEDELIDYKDLEAQAAEAEKLGFDIYLEKFDGSLHVAHARKDEARYWSAVQKTWSGFEQSTYIGLENGSLPNPFINSKPKISWQMSEWWRSKRD</sequence>
<dbReference type="PANTHER" id="PTHR12265:SF40">
    <property type="entry name" value="DUF829-DOMAIN-CONTAINING PROTEIN"/>
    <property type="match status" value="1"/>
</dbReference>
<dbReference type="VEuPathDB" id="FungiDB:FOMG_14668"/>
<dbReference type="Pfam" id="PF05705">
    <property type="entry name" value="DUF829"/>
    <property type="match status" value="1"/>
</dbReference>
<dbReference type="HOGENOM" id="CLU_036503_0_1_1"/>
<protein>
    <recommendedName>
        <fullName evidence="2">Transmembrane protein 53-B</fullName>
    </recommendedName>
</protein>
<dbReference type="EMBL" id="JH659343">
    <property type="protein sequence ID" value="EXK28769.1"/>
    <property type="molecule type" value="Genomic_DNA"/>
</dbReference>
<dbReference type="OrthoDB" id="77878at2759"/>
<proteinExistence type="predicted"/>
<organism evidence="1">
    <name type="scientific">Fusarium oxysporum f. sp. melonis 26406</name>
    <dbReference type="NCBI Taxonomy" id="1089452"/>
    <lineage>
        <taxon>Eukaryota</taxon>
        <taxon>Fungi</taxon>
        <taxon>Dikarya</taxon>
        <taxon>Ascomycota</taxon>
        <taxon>Pezizomycotina</taxon>
        <taxon>Sordariomycetes</taxon>
        <taxon>Hypocreomycetidae</taxon>
        <taxon>Hypocreales</taxon>
        <taxon>Nectriaceae</taxon>
        <taxon>Fusarium</taxon>
        <taxon>Fusarium oxysporum species complex</taxon>
    </lineage>
</organism>
<evidence type="ECO:0000313" key="1">
    <source>
        <dbReference type="EMBL" id="EXK28769.1"/>
    </source>
</evidence>
<gene>
    <name evidence="1" type="ORF">FOMG_14668</name>
</gene>
<dbReference type="Proteomes" id="UP000030703">
    <property type="component" value="Unassembled WGS sequence"/>
</dbReference>
<reference evidence="1" key="1">
    <citation type="submission" date="2012-04" db="EMBL/GenBank/DDBJ databases">
        <title>The Genome Sequence of Fusarium oxysporum melonis.</title>
        <authorList>
            <consortium name="The Broad Institute Genome Sequencing Platform"/>
            <person name="Ma L.-J."/>
            <person name="Gale L.R."/>
            <person name="Schwartz D.C."/>
            <person name="Zhou S."/>
            <person name="Corby-Kistler H."/>
            <person name="Young S.K."/>
            <person name="Zeng Q."/>
            <person name="Gargeya S."/>
            <person name="Fitzgerald M."/>
            <person name="Haas B."/>
            <person name="Abouelleil A."/>
            <person name="Alvarado L."/>
            <person name="Arachchi H.M."/>
            <person name="Berlin A."/>
            <person name="Brown A."/>
            <person name="Chapman S.B."/>
            <person name="Chen Z."/>
            <person name="Dunbar C."/>
            <person name="Freedman E."/>
            <person name="Gearin G."/>
            <person name="Goldberg J."/>
            <person name="Griggs A."/>
            <person name="Gujja S."/>
            <person name="Heiman D."/>
            <person name="Howarth C."/>
            <person name="Larson L."/>
            <person name="Lui A."/>
            <person name="MacDonald P.J.P."/>
            <person name="Montmayeur A."/>
            <person name="Murphy C."/>
            <person name="Neiman D."/>
            <person name="Pearson M."/>
            <person name="Priest M."/>
            <person name="Roberts A."/>
            <person name="Saif S."/>
            <person name="Shea T."/>
            <person name="Shenoy N."/>
            <person name="Sisk P."/>
            <person name="Stolte C."/>
            <person name="Sykes S."/>
            <person name="Wortman J."/>
            <person name="Nusbaum C."/>
            <person name="Birren B."/>
        </authorList>
    </citation>
    <scope>NUCLEOTIDE SEQUENCE</scope>
    <source>
        <strain evidence="1">26406</strain>
    </source>
</reference>
<accession>W9ZAE2</accession>
<dbReference type="AlphaFoldDB" id="W9ZAE2"/>
<dbReference type="InterPro" id="IPR008547">
    <property type="entry name" value="DUF829_TMEM53"/>
</dbReference>